<dbReference type="SUPFAM" id="SSF53448">
    <property type="entry name" value="Nucleotide-diphospho-sugar transferases"/>
    <property type="match status" value="1"/>
</dbReference>
<protein>
    <recommendedName>
        <fullName evidence="1">Glycosyltransferase 2-like domain-containing protein</fullName>
    </recommendedName>
</protein>
<feature type="domain" description="Glycosyltransferase 2-like" evidence="1">
    <location>
        <begin position="1"/>
        <end position="140"/>
    </location>
</feature>
<name>A0A6B2LEP2_9EUKA</name>
<sequence length="251" mass="28921">MPAYNEAGVRVALENTLKGMLDVGEGLEWTLFVVDDGSTDDTYQKIKEAADQLNLRQFAELIIIKNPKNLGLDGTLLNTYRLIEGRQDIQWILKTDLDADFDQSAVLRELIPRRNLKEIVIGQRVYPLDVNLQEVNYYEYTRLKDCMALIETEFGIRNFDPSSVGSQIYSIQVLRQLLSLPPIMNHTKRWGLDILIPLVYGGAFQILPLEGKYFLERRGKQKVQQSYDNFVELIAHIKNKIPHQISPLYHN</sequence>
<evidence type="ECO:0000259" key="1">
    <source>
        <dbReference type="Pfam" id="PF00535"/>
    </source>
</evidence>
<dbReference type="InterPro" id="IPR029044">
    <property type="entry name" value="Nucleotide-diphossugar_trans"/>
</dbReference>
<dbReference type="AlphaFoldDB" id="A0A6B2LEP2"/>
<dbReference type="EMBL" id="GIBP01006564">
    <property type="protein sequence ID" value="NDV35533.1"/>
    <property type="molecule type" value="Transcribed_RNA"/>
</dbReference>
<dbReference type="Gene3D" id="3.90.550.10">
    <property type="entry name" value="Spore Coat Polysaccharide Biosynthesis Protein SpsA, Chain A"/>
    <property type="match status" value="1"/>
</dbReference>
<evidence type="ECO:0000313" key="2">
    <source>
        <dbReference type="EMBL" id="NDV35533.1"/>
    </source>
</evidence>
<reference evidence="2" key="1">
    <citation type="journal article" date="2020" name="J. Eukaryot. Microbiol.">
        <title>De novo Sequencing, Assembly and Annotation of the Transcriptome for the Free-Living Testate Amoeba Arcella intermedia.</title>
        <authorList>
            <person name="Ribeiro G.M."/>
            <person name="Porfirio-Sousa A.L."/>
            <person name="Maurer-Alcala X.X."/>
            <person name="Katz L.A."/>
            <person name="Lahr D.J.G."/>
        </authorList>
    </citation>
    <scope>NUCLEOTIDE SEQUENCE</scope>
</reference>
<proteinExistence type="predicted"/>
<dbReference type="InterPro" id="IPR001173">
    <property type="entry name" value="Glyco_trans_2-like"/>
</dbReference>
<accession>A0A6B2LEP2</accession>
<organism evidence="2">
    <name type="scientific">Arcella intermedia</name>
    <dbReference type="NCBI Taxonomy" id="1963864"/>
    <lineage>
        <taxon>Eukaryota</taxon>
        <taxon>Amoebozoa</taxon>
        <taxon>Tubulinea</taxon>
        <taxon>Elardia</taxon>
        <taxon>Arcellinida</taxon>
        <taxon>Sphaerothecina</taxon>
        <taxon>Arcellidae</taxon>
        <taxon>Arcella</taxon>
    </lineage>
</organism>
<dbReference type="Pfam" id="PF00535">
    <property type="entry name" value="Glycos_transf_2"/>
    <property type="match status" value="1"/>
</dbReference>